<dbReference type="Pfam" id="PF08450">
    <property type="entry name" value="SGL"/>
    <property type="match status" value="1"/>
</dbReference>
<reference evidence="3" key="1">
    <citation type="submission" date="2020-09" db="EMBL/GenBank/DDBJ databases">
        <authorList>
            <person name="Palma L."/>
            <person name="Caballero P."/>
            <person name="Berry C."/>
            <person name="Del Valle E."/>
        </authorList>
    </citation>
    <scope>NUCLEOTIDE SEQUENCE</scope>
    <source>
        <strain evidence="3">M</strain>
    </source>
</reference>
<gene>
    <name evidence="3" type="ORF">ID854_08700</name>
</gene>
<evidence type="ECO:0000313" key="3">
    <source>
        <dbReference type="EMBL" id="MBD2800532.1"/>
    </source>
</evidence>
<name>A0AAW3YSM1_9GAMM</name>
<sequence length="284" mass="31785">MKIHLEKLCSPAIWAEGPVWIPDEKAVIFSDVKGNKMFRWSEDDGVSVWRENSHYANGNALDNEGRLITCEHGRRGISRTEKNGSVTMLVDKIDGKRFNSPNDVAVRSDGTIWFTDPPYGIISNAEGHKAESEIIGCYVYCYDPHDDTITIATVNVQRPNGIAFSPNEKWLYIADMSIIDFPSHGRRELRIYSVQGKTLGCGKHFATISPGIPDGFCIDKFHHIYCSCEDGILIFNKYGKKLYKIPVPERVSNCTLGGIHGDQLYITATTSLYRADISGFISVK</sequence>
<evidence type="ECO:0000259" key="2">
    <source>
        <dbReference type="Pfam" id="PF08450"/>
    </source>
</evidence>
<dbReference type="SUPFAM" id="SSF63829">
    <property type="entry name" value="Calcium-dependent phosphotriesterase"/>
    <property type="match status" value="1"/>
</dbReference>
<dbReference type="InterPro" id="IPR013658">
    <property type="entry name" value="SGL"/>
</dbReference>
<organism evidence="3">
    <name type="scientific">Xenorhabdus szentirmaii</name>
    <dbReference type="NCBI Taxonomy" id="290112"/>
    <lineage>
        <taxon>Bacteria</taxon>
        <taxon>Pseudomonadati</taxon>
        <taxon>Pseudomonadota</taxon>
        <taxon>Gammaproteobacteria</taxon>
        <taxon>Enterobacterales</taxon>
        <taxon>Morganellaceae</taxon>
        <taxon>Xenorhabdus</taxon>
    </lineage>
</organism>
<evidence type="ECO:0000256" key="1">
    <source>
        <dbReference type="ARBA" id="ARBA00022801"/>
    </source>
</evidence>
<feature type="domain" description="SMP-30/Gluconolactonase/LRE-like region" evidence="2">
    <location>
        <begin position="14"/>
        <end position="269"/>
    </location>
</feature>
<dbReference type="GO" id="GO:0016787">
    <property type="term" value="F:hydrolase activity"/>
    <property type="evidence" value="ECO:0007669"/>
    <property type="project" value="UniProtKB-KW"/>
</dbReference>
<dbReference type="InterPro" id="IPR051262">
    <property type="entry name" value="SMP-30/CGR1_Lactonase"/>
</dbReference>
<dbReference type="RefSeq" id="WP_323868849.1">
    <property type="nucleotide sequence ID" value="NZ_JACXBF010000193.1"/>
</dbReference>
<protein>
    <submittedName>
        <fullName evidence="3">SMP-30/gluconolactonase/LRE family protein</fullName>
    </submittedName>
</protein>
<dbReference type="PANTHER" id="PTHR47572">
    <property type="entry name" value="LIPOPROTEIN-RELATED"/>
    <property type="match status" value="1"/>
</dbReference>
<dbReference type="AlphaFoldDB" id="A0AAW3YSM1"/>
<keyword evidence="1" id="KW-0378">Hydrolase</keyword>
<dbReference type="PANTHER" id="PTHR47572:SF4">
    <property type="entry name" value="LACTONASE DRP35"/>
    <property type="match status" value="1"/>
</dbReference>
<proteinExistence type="predicted"/>
<accession>A0AAW3YSM1</accession>
<reference evidence="3" key="2">
    <citation type="journal article" date="2024" name="Toxins">
        <title>Genome Sequence Analysis of Native Xenorhabdus Strains Isolated from Entomopathogenic Nematodes in Argentina.</title>
        <authorList>
            <person name="Palma L."/>
            <person name="Frizzo L."/>
            <person name="Kaiser S."/>
            <person name="Berry C."/>
            <person name="Caballero P."/>
            <person name="Bode H.B."/>
            <person name="Del Valle E.E."/>
        </authorList>
    </citation>
    <scope>NUCLEOTIDE SEQUENCE</scope>
    <source>
        <strain evidence="3">M</strain>
    </source>
</reference>
<dbReference type="InterPro" id="IPR011042">
    <property type="entry name" value="6-blade_b-propeller_TolB-like"/>
</dbReference>
<comment type="caution">
    <text evidence="3">The sequence shown here is derived from an EMBL/GenBank/DDBJ whole genome shotgun (WGS) entry which is preliminary data.</text>
</comment>
<dbReference type="Gene3D" id="2.120.10.30">
    <property type="entry name" value="TolB, C-terminal domain"/>
    <property type="match status" value="1"/>
</dbReference>
<dbReference type="EMBL" id="JACXBF010000193">
    <property type="protein sequence ID" value="MBD2800532.1"/>
    <property type="molecule type" value="Genomic_DNA"/>
</dbReference>
<dbReference type="Proteomes" id="UP001193920">
    <property type="component" value="Unassembled WGS sequence"/>
</dbReference>